<dbReference type="AlphaFoldDB" id="A0A9P6XR64"/>
<keyword evidence="3" id="KW-1185">Reference proteome</keyword>
<accession>A0A9P6XR64</accession>
<gene>
    <name evidence="2" type="ORF">G6F50_017240</name>
</gene>
<evidence type="ECO:0000313" key="2">
    <source>
        <dbReference type="EMBL" id="KAG1530551.1"/>
    </source>
</evidence>
<feature type="region of interest" description="Disordered" evidence="1">
    <location>
        <begin position="81"/>
        <end position="110"/>
    </location>
</feature>
<evidence type="ECO:0000256" key="1">
    <source>
        <dbReference type="SAM" id="MobiDB-lite"/>
    </source>
</evidence>
<sequence>MRAKPDGDQAYAAGDGLPDAIRLYTAAAVDIRSAAPADADAALARARARLLDILALPERQGAARSVWAAYMLAEIGAGETGDAAVATPNGSSAATSWPRRRAPTPSPHPH</sequence>
<dbReference type="Proteomes" id="UP000740926">
    <property type="component" value="Unassembled WGS sequence"/>
</dbReference>
<evidence type="ECO:0000313" key="3">
    <source>
        <dbReference type="Proteomes" id="UP000740926"/>
    </source>
</evidence>
<proteinExistence type="predicted"/>
<organism evidence="2 3">
    <name type="scientific">Rhizopus delemar</name>
    <dbReference type="NCBI Taxonomy" id="936053"/>
    <lineage>
        <taxon>Eukaryota</taxon>
        <taxon>Fungi</taxon>
        <taxon>Fungi incertae sedis</taxon>
        <taxon>Mucoromycota</taxon>
        <taxon>Mucoromycotina</taxon>
        <taxon>Mucoromycetes</taxon>
        <taxon>Mucorales</taxon>
        <taxon>Mucorineae</taxon>
        <taxon>Rhizopodaceae</taxon>
        <taxon>Rhizopus</taxon>
    </lineage>
</organism>
<protein>
    <submittedName>
        <fullName evidence="2">Uncharacterized protein</fullName>
    </submittedName>
</protein>
<reference evidence="2 3" key="1">
    <citation type="journal article" date="2020" name="Microb. Genom.">
        <title>Genetic diversity of clinical and environmental Mucorales isolates obtained from an investigation of mucormycosis cases among solid organ transplant recipients.</title>
        <authorList>
            <person name="Nguyen M.H."/>
            <person name="Kaul D."/>
            <person name="Muto C."/>
            <person name="Cheng S.J."/>
            <person name="Richter R.A."/>
            <person name="Bruno V.M."/>
            <person name="Liu G."/>
            <person name="Beyhan S."/>
            <person name="Sundermann A.J."/>
            <person name="Mounaud S."/>
            <person name="Pasculle A.W."/>
            <person name="Nierman W.C."/>
            <person name="Driscoll E."/>
            <person name="Cumbie R."/>
            <person name="Clancy C.J."/>
            <person name="Dupont C.L."/>
        </authorList>
    </citation>
    <scope>NUCLEOTIDE SEQUENCE [LARGE SCALE GENOMIC DNA]</scope>
    <source>
        <strain evidence="2 3">GL24</strain>
    </source>
</reference>
<name>A0A9P6XR64_9FUNG</name>
<comment type="caution">
    <text evidence="2">The sequence shown here is derived from an EMBL/GenBank/DDBJ whole genome shotgun (WGS) entry which is preliminary data.</text>
</comment>
<dbReference type="EMBL" id="JAANIU010012274">
    <property type="protein sequence ID" value="KAG1530551.1"/>
    <property type="molecule type" value="Genomic_DNA"/>
</dbReference>